<dbReference type="PANTHER" id="PTHR30330">
    <property type="entry name" value="AGSS FAMILY TRANSPORTER, SODIUM-ALANINE"/>
    <property type="match status" value="1"/>
</dbReference>
<dbReference type="RefSeq" id="WP_021920014.1">
    <property type="nucleotide sequence ID" value="NZ_CAKXKJ010000003.1"/>
</dbReference>
<dbReference type="Pfam" id="PF01235">
    <property type="entry name" value="Na_Ala_symp"/>
    <property type="match status" value="1"/>
</dbReference>
<keyword evidence="4 9" id="KW-1003">Cell membrane</keyword>
<dbReference type="Proteomes" id="UP000260649">
    <property type="component" value="Unassembled WGS sequence"/>
</dbReference>
<dbReference type="EMBL" id="QQRQ01000001">
    <property type="protein sequence ID" value="RFT07652.1"/>
    <property type="molecule type" value="Genomic_DNA"/>
</dbReference>
<feature type="transmembrane region" description="Helical" evidence="9">
    <location>
        <begin position="437"/>
        <end position="454"/>
    </location>
</feature>
<evidence type="ECO:0000256" key="7">
    <source>
        <dbReference type="ARBA" id="ARBA00022989"/>
    </source>
</evidence>
<comment type="caution">
    <text evidence="9">Lacks conserved residue(s) required for the propagation of feature annotation.</text>
</comment>
<feature type="transmembrane region" description="Helical" evidence="9">
    <location>
        <begin position="190"/>
        <end position="214"/>
    </location>
</feature>
<dbReference type="GO" id="GO:0005283">
    <property type="term" value="F:amino acid:sodium symporter activity"/>
    <property type="evidence" value="ECO:0007669"/>
    <property type="project" value="InterPro"/>
</dbReference>
<keyword evidence="6 9" id="KW-0769">Symport</keyword>
<dbReference type="AlphaFoldDB" id="A0A3E2B6H7"/>
<evidence type="ECO:0000256" key="4">
    <source>
        <dbReference type="ARBA" id="ARBA00022475"/>
    </source>
</evidence>
<dbReference type="OrthoDB" id="9804874at2"/>
<keyword evidence="5 9" id="KW-0812">Transmembrane</keyword>
<feature type="transmembrane region" description="Helical" evidence="9">
    <location>
        <begin position="370"/>
        <end position="390"/>
    </location>
</feature>
<evidence type="ECO:0000256" key="8">
    <source>
        <dbReference type="ARBA" id="ARBA00023136"/>
    </source>
</evidence>
<evidence type="ECO:0000256" key="5">
    <source>
        <dbReference type="ARBA" id="ARBA00022692"/>
    </source>
</evidence>
<evidence type="ECO:0000256" key="2">
    <source>
        <dbReference type="ARBA" id="ARBA00009261"/>
    </source>
</evidence>
<keyword evidence="7 9" id="KW-1133">Transmembrane helix</keyword>
<sequence>MELIASINSAINGFVWGVPMLVLLVGGGILLTIRNRGVQFRKFGYAMKNTIGKIFKKGEAKEGEITPFQAMSTALAGTVGTGNIAGITTAVTLGGPGTIFWLWITALIGMATKYSEVLLAVKFREKNKYGDWVGGPMYYIKNGLGKNWKWLGAIFCIFAALAAFGIGNAVQVGNITDSVNTVILSFNPDFSGQSTVNVVLGLILVVLTAIVLFGGIKRLGAVTEKLVPFMAVVYIVACVIVLVYYGAYLPAVFSKIFTGAFSPEGVTGGAVGSVILVITWGVKRGVFSNEAGLGSAPMAHAATSETDPVKQGLYGIFEVFMDTIVICSLSGLTILCAAEGGALNLNIGTEGTTALNAQALGSVFTQKGGAIIIAVGLALFAFSTILSWALYGTRCCEFLFGSKAIKPYQIIFLVIIFVGATMELSLAWSIADTLNGLMAIPNLIALVGLSGVVVRETKRHFSEKVNK</sequence>
<evidence type="ECO:0000256" key="9">
    <source>
        <dbReference type="RuleBase" id="RU363064"/>
    </source>
</evidence>
<protein>
    <submittedName>
        <fullName evidence="10">Sodium:alanine symporter family protein</fullName>
    </submittedName>
</protein>
<evidence type="ECO:0000256" key="3">
    <source>
        <dbReference type="ARBA" id="ARBA00022448"/>
    </source>
</evidence>
<feature type="transmembrane region" description="Helical" evidence="9">
    <location>
        <begin position="226"/>
        <end position="247"/>
    </location>
</feature>
<comment type="similarity">
    <text evidence="2 9">Belongs to the alanine or glycine:cation symporter (AGCS) (TC 2.A.25) family.</text>
</comment>
<comment type="subcellular location">
    <subcellularLocation>
        <location evidence="1 9">Cell membrane</location>
        <topology evidence="1 9">Multi-pass membrane protein</topology>
    </subcellularLocation>
</comment>
<dbReference type="GeneID" id="97994208"/>
<keyword evidence="3 9" id="KW-0813">Transport</keyword>
<organism evidence="10 11">
    <name type="scientific">Evtepia gabavorous</name>
    <dbReference type="NCBI Taxonomy" id="2211183"/>
    <lineage>
        <taxon>Bacteria</taxon>
        <taxon>Bacillati</taxon>
        <taxon>Bacillota</taxon>
        <taxon>Clostridia</taxon>
        <taxon>Eubacteriales</taxon>
        <taxon>Evtepia</taxon>
    </lineage>
</organism>
<accession>A0A3E2B6H7</accession>
<dbReference type="NCBIfam" id="TIGR00835">
    <property type="entry name" value="agcS"/>
    <property type="match status" value="1"/>
</dbReference>
<evidence type="ECO:0000256" key="6">
    <source>
        <dbReference type="ARBA" id="ARBA00022847"/>
    </source>
</evidence>
<dbReference type="FunFam" id="1.20.1740.10:FF:000004">
    <property type="entry name" value="Sodium:alanine symporter family protein"/>
    <property type="match status" value="1"/>
</dbReference>
<evidence type="ECO:0000313" key="11">
    <source>
        <dbReference type="Proteomes" id="UP000260649"/>
    </source>
</evidence>
<evidence type="ECO:0000256" key="1">
    <source>
        <dbReference type="ARBA" id="ARBA00004651"/>
    </source>
</evidence>
<keyword evidence="11" id="KW-1185">Reference proteome</keyword>
<proteinExistence type="inferred from homology"/>
<comment type="caution">
    <text evidence="10">The sequence shown here is derived from an EMBL/GenBank/DDBJ whole genome shotgun (WGS) entry which is preliminary data.</text>
</comment>
<evidence type="ECO:0000313" key="10">
    <source>
        <dbReference type="EMBL" id="RFT07652.1"/>
    </source>
</evidence>
<feature type="transmembrane region" description="Helical" evidence="9">
    <location>
        <begin position="150"/>
        <end position="170"/>
    </location>
</feature>
<dbReference type="PANTHER" id="PTHR30330:SF3">
    <property type="entry name" value="TRANSCRIPTIONAL REGULATOR, LRP FAMILY"/>
    <property type="match status" value="1"/>
</dbReference>
<dbReference type="Gene3D" id="1.20.1740.10">
    <property type="entry name" value="Amino acid/polyamine transporter I"/>
    <property type="match status" value="1"/>
</dbReference>
<dbReference type="PRINTS" id="PR00175">
    <property type="entry name" value="NAALASMPORT"/>
</dbReference>
<dbReference type="GO" id="GO:0005886">
    <property type="term" value="C:plasma membrane"/>
    <property type="evidence" value="ECO:0007669"/>
    <property type="project" value="UniProtKB-SubCell"/>
</dbReference>
<gene>
    <name evidence="10" type="ORF">DV520_00485</name>
</gene>
<dbReference type="InterPro" id="IPR001463">
    <property type="entry name" value="Na/Ala_symport"/>
</dbReference>
<keyword evidence="8 9" id="KW-0472">Membrane</keyword>
<name>A0A3E2B6H7_9FIRM</name>
<feature type="transmembrane region" description="Helical" evidence="9">
    <location>
        <begin position="410"/>
        <end position="431"/>
    </location>
</feature>
<feature type="transmembrane region" description="Helical" evidence="9">
    <location>
        <begin position="13"/>
        <end position="33"/>
    </location>
</feature>
<reference evidence="10 11" key="1">
    <citation type="submission" date="2018-07" db="EMBL/GenBank/DDBJ databases">
        <title>GABA Modulating Bacteria of the Human Gut Microbiota.</title>
        <authorList>
            <person name="Strandwitz P."/>
            <person name="Kim K.H."/>
            <person name="Terekhova D."/>
            <person name="Liu J.K."/>
            <person name="Sharma A."/>
            <person name="Levering J."/>
            <person name="Mcdonald D."/>
            <person name="Dietrich D."/>
            <person name="Ramadhar T.R."/>
            <person name="Lekbua A."/>
            <person name="Mroue N."/>
            <person name="Liston C."/>
            <person name="Stewart E.J."/>
            <person name="Dubin M.J."/>
            <person name="Zengler K."/>
            <person name="Knight R."/>
            <person name="Gilbert J.A."/>
            <person name="Clardy J."/>
            <person name="Lewis K."/>
        </authorList>
    </citation>
    <scope>NUCLEOTIDE SEQUENCE [LARGE SCALE GENOMIC DNA]</scope>
    <source>
        <strain evidence="10 11">KLE1738</strain>
    </source>
</reference>